<evidence type="ECO:0000256" key="7">
    <source>
        <dbReference type="ARBA" id="ARBA00023012"/>
    </source>
</evidence>
<evidence type="ECO:0000313" key="11">
    <source>
        <dbReference type="EMBL" id="PIQ68574.1"/>
    </source>
</evidence>
<comment type="catalytic activity">
    <reaction evidence="1">
        <text>ATP + protein L-histidine = ADP + protein N-phospho-L-histidine.</text>
        <dbReference type="EC" id="2.7.13.3"/>
    </reaction>
</comment>
<sequence length="524" mass="59732">MKNQKKLTRHFVSLSIIVCLGLFVITSILGLYYVYSIKRESAFNVTKVVEGMLKSHQYREAIYSLSNAKLGSFEAIGYYDFEGNRVFVLPPSLGPDYFKENRGILSKLTTTNISVDIFFDENQKQRAGTITYAYAHASAVKAILIFCVIGIMFLLPVLYKYKTLIKNSFEHDLLKEKNKGIKETVSQVWHDLNQPMQLLYALAENKNSMVHDEREKIKSACDDMRSILDDLKEKRDQLSRDKTISLCLAASIKEIIEKENLKLSLKEQHVLFEIIRDSLDAFSNINESMFKRILGNIVDNASKASSGGDLIRIVLSQENDWNIIAVKDQGHGIRPEQLDLIGKRGVSFREGGNGLGLSFAMEKVEEWGGKLSIISELDVGTTVTISLPKERAPKWFSGKLDIKNFKEFIFTDDRPVIHALVKDSLEKATGDIKSYFHHTSEEFEVWYLENKKELMAPIFVFDYDLGDNSRTGIDLIQDFNLESKSILLTNYYDDLLVQTKALNANIKIFPKGLIEYLGREENFT</sequence>
<keyword evidence="5" id="KW-0418">Kinase</keyword>
<dbReference type="GO" id="GO:0005524">
    <property type="term" value="F:ATP binding"/>
    <property type="evidence" value="ECO:0007669"/>
    <property type="project" value="UniProtKB-KW"/>
</dbReference>
<evidence type="ECO:0000256" key="8">
    <source>
        <dbReference type="SAM" id="Coils"/>
    </source>
</evidence>
<evidence type="ECO:0000256" key="2">
    <source>
        <dbReference type="ARBA" id="ARBA00012438"/>
    </source>
</evidence>
<evidence type="ECO:0000256" key="6">
    <source>
        <dbReference type="ARBA" id="ARBA00022840"/>
    </source>
</evidence>
<proteinExistence type="predicted"/>
<dbReference type="AlphaFoldDB" id="A0A2H0KDU5"/>
<dbReference type="Proteomes" id="UP000229342">
    <property type="component" value="Unassembled WGS sequence"/>
</dbReference>
<dbReference type="Pfam" id="PF02518">
    <property type="entry name" value="HATPase_c"/>
    <property type="match status" value="1"/>
</dbReference>
<gene>
    <name evidence="11" type="ORF">COV91_03535</name>
</gene>
<keyword evidence="4" id="KW-0547">Nucleotide-binding</keyword>
<dbReference type="InterPro" id="IPR003594">
    <property type="entry name" value="HATPase_dom"/>
</dbReference>
<feature type="transmembrane region" description="Helical" evidence="9">
    <location>
        <begin position="12"/>
        <end position="35"/>
    </location>
</feature>
<protein>
    <recommendedName>
        <fullName evidence="2">histidine kinase</fullName>
        <ecNumber evidence="2">2.7.13.3</ecNumber>
    </recommendedName>
</protein>
<dbReference type="PROSITE" id="PS50109">
    <property type="entry name" value="HIS_KIN"/>
    <property type="match status" value="1"/>
</dbReference>
<evidence type="ECO:0000313" key="12">
    <source>
        <dbReference type="Proteomes" id="UP000229342"/>
    </source>
</evidence>
<dbReference type="CDD" id="cd00075">
    <property type="entry name" value="HATPase"/>
    <property type="match status" value="1"/>
</dbReference>
<dbReference type="GO" id="GO:0004673">
    <property type="term" value="F:protein histidine kinase activity"/>
    <property type="evidence" value="ECO:0007669"/>
    <property type="project" value="UniProtKB-EC"/>
</dbReference>
<dbReference type="SUPFAM" id="SSF55874">
    <property type="entry name" value="ATPase domain of HSP90 chaperone/DNA topoisomerase II/histidine kinase"/>
    <property type="match status" value="1"/>
</dbReference>
<organism evidence="11 12">
    <name type="scientific">Candidatus Taylorbacteria bacterium CG11_big_fil_rev_8_21_14_0_20_46_11</name>
    <dbReference type="NCBI Taxonomy" id="1975025"/>
    <lineage>
        <taxon>Bacteria</taxon>
        <taxon>Candidatus Tayloriibacteriota</taxon>
    </lineage>
</organism>
<feature type="domain" description="Histidine kinase" evidence="10">
    <location>
        <begin position="187"/>
        <end position="391"/>
    </location>
</feature>
<keyword evidence="8" id="KW-0175">Coiled coil</keyword>
<keyword evidence="9" id="KW-1133">Transmembrane helix</keyword>
<comment type="caution">
    <text evidence="11">The sequence shown here is derived from an EMBL/GenBank/DDBJ whole genome shotgun (WGS) entry which is preliminary data.</text>
</comment>
<dbReference type="GO" id="GO:0030295">
    <property type="term" value="F:protein kinase activator activity"/>
    <property type="evidence" value="ECO:0007669"/>
    <property type="project" value="TreeGrafter"/>
</dbReference>
<dbReference type="PRINTS" id="PR00344">
    <property type="entry name" value="BCTRLSENSOR"/>
</dbReference>
<evidence type="ECO:0000256" key="4">
    <source>
        <dbReference type="ARBA" id="ARBA00022741"/>
    </source>
</evidence>
<keyword evidence="3" id="KW-0808">Transferase</keyword>
<keyword evidence="6" id="KW-0067">ATP-binding</keyword>
<dbReference type="Gene3D" id="3.30.565.10">
    <property type="entry name" value="Histidine kinase-like ATPase, C-terminal domain"/>
    <property type="match status" value="1"/>
</dbReference>
<evidence type="ECO:0000256" key="5">
    <source>
        <dbReference type="ARBA" id="ARBA00022777"/>
    </source>
</evidence>
<accession>A0A2H0KDU5</accession>
<dbReference type="EC" id="2.7.13.3" evidence="2"/>
<keyword evidence="7" id="KW-0902">Two-component regulatory system</keyword>
<dbReference type="PANTHER" id="PTHR42878:SF7">
    <property type="entry name" value="SENSOR HISTIDINE KINASE GLRK"/>
    <property type="match status" value="1"/>
</dbReference>
<evidence type="ECO:0000256" key="1">
    <source>
        <dbReference type="ARBA" id="ARBA00000085"/>
    </source>
</evidence>
<keyword evidence="9" id="KW-0472">Membrane</keyword>
<keyword evidence="9" id="KW-0812">Transmembrane</keyword>
<evidence type="ECO:0000256" key="9">
    <source>
        <dbReference type="SAM" id="Phobius"/>
    </source>
</evidence>
<dbReference type="GO" id="GO:0000156">
    <property type="term" value="F:phosphorelay response regulator activity"/>
    <property type="evidence" value="ECO:0007669"/>
    <property type="project" value="TreeGrafter"/>
</dbReference>
<dbReference type="InterPro" id="IPR005467">
    <property type="entry name" value="His_kinase_dom"/>
</dbReference>
<feature type="coiled-coil region" evidence="8">
    <location>
        <begin position="214"/>
        <end position="241"/>
    </location>
</feature>
<dbReference type="EMBL" id="PCVG01000044">
    <property type="protein sequence ID" value="PIQ68574.1"/>
    <property type="molecule type" value="Genomic_DNA"/>
</dbReference>
<dbReference type="PANTHER" id="PTHR42878">
    <property type="entry name" value="TWO-COMPONENT HISTIDINE KINASE"/>
    <property type="match status" value="1"/>
</dbReference>
<name>A0A2H0KDU5_9BACT</name>
<dbReference type="InterPro" id="IPR036890">
    <property type="entry name" value="HATPase_C_sf"/>
</dbReference>
<dbReference type="InterPro" id="IPR004358">
    <property type="entry name" value="Sig_transdc_His_kin-like_C"/>
</dbReference>
<dbReference type="InterPro" id="IPR050351">
    <property type="entry name" value="BphY/WalK/GraS-like"/>
</dbReference>
<dbReference type="GO" id="GO:0007234">
    <property type="term" value="P:osmosensory signaling via phosphorelay pathway"/>
    <property type="evidence" value="ECO:0007669"/>
    <property type="project" value="TreeGrafter"/>
</dbReference>
<feature type="transmembrane region" description="Helical" evidence="9">
    <location>
        <begin position="139"/>
        <end position="159"/>
    </location>
</feature>
<evidence type="ECO:0000256" key="3">
    <source>
        <dbReference type="ARBA" id="ARBA00022679"/>
    </source>
</evidence>
<dbReference type="SMART" id="SM00387">
    <property type="entry name" value="HATPase_c"/>
    <property type="match status" value="1"/>
</dbReference>
<reference evidence="11 12" key="1">
    <citation type="submission" date="2017-09" db="EMBL/GenBank/DDBJ databases">
        <title>Depth-based differentiation of microbial function through sediment-hosted aquifers and enrichment of novel symbionts in the deep terrestrial subsurface.</title>
        <authorList>
            <person name="Probst A.J."/>
            <person name="Ladd B."/>
            <person name="Jarett J.K."/>
            <person name="Geller-Mcgrath D.E."/>
            <person name="Sieber C.M."/>
            <person name="Emerson J.B."/>
            <person name="Anantharaman K."/>
            <person name="Thomas B.C."/>
            <person name="Malmstrom R."/>
            <person name="Stieglmeier M."/>
            <person name="Klingl A."/>
            <person name="Woyke T."/>
            <person name="Ryan C.M."/>
            <person name="Banfield J.F."/>
        </authorList>
    </citation>
    <scope>NUCLEOTIDE SEQUENCE [LARGE SCALE GENOMIC DNA]</scope>
    <source>
        <strain evidence="11">CG11_big_fil_rev_8_21_14_0_20_46_11</strain>
    </source>
</reference>
<evidence type="ECO:0000259" key="10">
    <source>
        <dbReference type="PROSITE" id="PS50109"/>
    </source>
</evidence>